<evidence type="ECO:0000313" key="1">
    <source>
        <dbReference type="EMBL" id="CAL1408123.1"/>
    </source>
</evidence>
<protein>
    <submittedName>
        <fullName evidence="1">Uncharacterized protein</fullName>
    </submittedName>
</protein>
<evidence type="ECO:0000313" key="2">
    <source>
        <dbReference type="Proteomes" id="UP001497516"/>
    </source>
</evidence>
<keyword evidence="2" id="KW-1185">Reference proteome</keyword>
<accession>A0AAV2GBM6</accession>
<name>A0AAV2GBM6_9ROSI</name>
<proteinExistence type="predicted"/>
<sequence>MVGGLKGVVVFGGLESGKGQEQSTLIWFSSKSLVQVLIADLHLLAISGRQSFGGIFGRRAAIELCGGVDKMDWKRQKGLEETKGFGRDCWRSQRRRRRAAPRP</sequence>
<organism evidence="1 2">
    <name type="scientific">Linum trigynum</name>
    <dbReference type="NCBI Taxonomy" id="586398"/>
    <lineage>
        <taxon>Eukaryota</taxon>
        <taxon>Viridiplantae</taxon>
        <taxon>Streptophyta</taxon>
        <taxon>Embryophyta</taxon>
        <taxon>Tracheophyta</taxon>
        <taxon>Spermatophyta</taxon>
        <taxon>Magnoliopsida</taxon>
        <taxon>eudicotyledons</taxon>
        <taxon>Gunneridae</taxon>
        <taxon>Pentapetalae</taxon>
        <taxon>rosids</taxon>
        <taxon>fabids</taxon>
        <taxon>Malpighiales</taxon>
        <taxon>Linaceae</taxon>
        <taxon>Linum</taxon>
    </lineage>
</organism>
<dbReference type="AlphaFoldDB" id="A0AAV2GBM6"/>
<gene>
    <name evidence="1" type="ORF">LTRI10_LOCUS47744</name>
</gene>
<dbReference type="EMBL" id="OZ034821">
    <property type="protein sequence ID" value="CAL1408123.1"/>
    <property type="molecule type" value="Genomic_DNA"/>
</dbReference>
<dbReference type="Proteomes" id="UP001497516">
    <property type="component" value="Chromosome 8"/>
</dbReference>
<reference evidence="1 2" key="1">
    <citation type="submission" date="2024-04" db="EMBL/GenBank/DDBJ databases">
        <authorList>
            <person name="Fracassetti M."/>
        </authorList>
    </citation>
    <scope>NUCLEOTIDE SEQUENCE [LARGE SCALE GENOMIC DNA]</scope>
</reference>